<evidence type="ECO:0000313" key="2">
    <source>
        <dbReference type="Proteomes" id="UP000017048"/>
    </source>
</evidence>
<reference evidence="1 2" key="1">
    <citation type="journal article" date="2014" name="BMC Genomics">
        <title>Genome based analysis of type-I polyketide synthase and nonribosomal peptide synthetase gene clusters in seven strains of five representative Nocardia species.</title>
        <authorList>
            <person name="Komaki H."/>
            <person name="Ichikawa N."/>
            <person name="Hosoyama A."/>
            <person name="Takahashi-Nakaguchi A."/>
            <person name="Matsuzawa T."/>
            <person name="Suzuki K."/>
            <person name="Fujita N."/>
            <person name="Gonoi T."/>
        </authorList>
    </citation>
    <scope>NUCLEOTIDE SEQUENCE [LARGE SCALE GENOMIC DNA]</scope>
    <source>
        <strain evidence="1 2">NBRC 15531</strain>
    </source>
</reference>
<name>U5E6Y4_NOCAS</name>
<dbReference type="STRING" id="1824.SAMN05444423_101349"/>
<accession>U5E6Y4</accession>
<dbReference type="RefSeq" id="WP_019050110.1">
    <property type="nucleotide sequence ID" value="NZ_BAFO02000017.1"/>
</dbReference>
<sequence length="119" mass="12734">MAGRPEFALAGCDRLTGALLRELTGARVEAGSGPRGLPGTLRELAAAWAGPLGGCARALLPGELTRLRAGSGQRLTRTSLQRELAGLRGGTRLMQRPLQRELTRPRRTGLIRALLRELT</sequence>
<keyword evidence="2" id="KW-1185">Reference proteome</keyword>
<protein>
    <submittedName>
        <fullName evidence="1">Uncharacterized protein</fullName>
    </submittedName>
</protein>
<comment type="caution">
    <text evidence="1">The sequence shown here is derived from an EMBL/GenBank/DDBJ whole genome shotgun (WGS) entry which is preliminary data.</text>
</comment>
<dbReference type="AlphaFoldDB" id="U5E6Y4"/>
<dbReference type="GeneID" id="91514354"/>
<dbReference type="EMBL" id="BAFO02000017">
    <property type="protein sequence ID" value="GAD83020.1"/>
    <property type="molecule type" value="Genomic_DNA"/>
</dbReference>
<gene>
    <name evidence="1" type="ORF">NCAST_17_00020</name>
</gene>
<organism evidence="1 2">
    <name type="scientific">Nocardia asteroides NBRC 15531</name>
    <dbReference type="NCBI Taxonomy" id="1110697"/>
    <lineage>
        <taxon>Bacteria</taxon>
        <taxon>Bacillati</taxon>
        <taxon>Actinomycetota</taxon>
        <taxon>Actinomycetes</taxon>
        <taxon>Mycobacteriales</taxon>
        <taxon>Nocardiaceae</taxon>
        <taxon>Nocardia</taxon>
    </lineage>
</organism>
<evidence type="ECO:0000313" key="1">
    <source>
        <dbReference type="EMBL" id="GAD83020.1"/>
    </source>
</evidence>
<dbReference type="Proteomes" id="UP000017048">
    <property type="component" value="Unassembled WGS sequence"/>
</dbReference>
<proteinExistence type="predicted"/>